<dbReference type="EC" id="5.4.99.9" evidence="7"/>
<dbReference type="SUPFAM" id="SSF53756">
    <property type="entry name" value="UDP-Glycosyltransferase/glycogen phosphorylase"/>
    <property type="match status" value="1"/>
</dbReference>
<dbReference type="Pfam" id="PF13692">
    <property type="entry name" value="Glyco_trans_1_4"/>
    <property type="match status" value="1"/>
</dbReference>
<dbReference type="InterPro" id="IPR015899">
    <property type="entry name" value="UDP-GalPyranose_mutase_C"/>
</dbReference>
<accession>A0ABT3NXQ1</accession>
<keyword evidence="8" id="KW-1185">Reference proteome</keyword>
<dbReference type="PANTHER" id="PTHR21197">
    <property type="entry name" value="UDP-GALACTOPYRANOSE MUTASE"/>
    <property type="match status" value="1"/>
</dbReference>
<organism evidence="7 8">
    <name type="scientific">Sabulicella glaciei</name>
    <dbReference type="NCBI Taxonomy" id="2984948"/>
    <lineage>
        <taxon>Bacteria</taxon>
        <taxon>Pseudomonadati</taxon>
        <taxon>Pseudomonadota</taxon>
        <taxon>Alphaproteobacteria</taxon>
        <taxon>Acetobacterales</taxon>
        <taxon>Acetobacteraceae</taxon>
        <taxon>Sabulicella</taxon>
    </lineage>
</organism>
<protein>
    <submittedName>
        <fullName evidence="7">UDP-galactopyranose mutase</fullName>
        <ecNumber evidence="7">5.4.99.9</ecNumber>
    </submittedName>
</protein>
<comment type="similarity">
    <text evidence="2">Belongs to the UDP-galactopyranose/dTDP-fucopyranose mutase family.</text>
</comment>
<name>A0ABT3NXQ1_9PROT</name>
<dbReference type="Gene3D" id="3.40.50.720">
    <property type="entry name" value="NAD(P)-binding Rossmann-like Domain"/>
    <property type="match status" value="3"/>
</dbReference>
<evidence type="ECO:0000259" key="6">
    <source>
        <dbReference type="Pfam" id="PF03275"/>
    </source>
</evidence>
<comment type="cofactor">
    <cofactor evidence="1">
        <name>FAD</name>
        <dbReference type="ChEBI" id="CHEBI:57692"/>
    </cofactor>
</comment>
<feature type="domain" description="UDP-galactopyranose mutase C-terminal" evidence="6">
    <location>
        <begin position="534"/>
        <end position="729"/>
    </location>
</feature>
<dbReference type="SUPFAM" id="SSF51971">
    <property type="entry name" value="Nucleotide-binding domain"/>
    <property type="match status" value="1"/>
</dbReference>
<gene>
    <name evidence="7" type="primary">glf</name>
    <name evidence="7" type="ORF">OF850_11970</name>
</gene>
<dbReference type="SUPFAM" id="SSF54373">
    <property type="entry name" value="FAD-linked reductases, C-terminal domain"/>
    <property type="match status" value="1"/>
</dbReference>
<dbReference type="InterPro" id="IPR004379">
    <property type="entry name" value="UDP-GALP_mutase"/>
</dbReference>
<dbReference type="NCBIfam" id="TIGR00031">
    <property type="entry name" value="UDP-GALP_mutase"/>
    <property type="match status" value="1"/>
</dbReference>
<dbReference type="EMBL" id="JAPFQI010000008">
    <property type="protein sequence ID" value="MCW8086349.1"/>
    <property type="molecule type" value="Genomic_DNA"/>
</dbReference>
<evidence type="ECO:0000313" key="7">
    <source>
        <dbReference type="EMBL" id="MCW8086349.1"/>
    </source>
</evidence>
<comment type="caution">
    <text evidence="7">The sequence shown here is derived from an EMBL/GenBank/DDBJ whole genome shotgun (WGS) entry which is preliminary data.</text>
</comment>
<evidence type="ECO:0000256" key="5">
    <source>
        <dbReference type="ARBA" id="ARBA00023235"/>
    </source>
</evidence>
<reference evidence="7 8" key="1">
    <citation type="submission" date="2022-10" db="EMBL/GenBank/DDBJ databases">
        <title>Roseococcus glaciei nov., sp. nov., isolated from glacier.</title>
        <authorList>
            <person name="Liu Q."/>
            <person name="Xin Y.-H."/>
        </authorList>
    </citation>
    <scope>NUCLEOTIDE SEQUENCE [LARGE SCALE GENOMIC DNA]</scope>
    <source>
        <strain evidence="7 8">MDT2-1-1</strain>
    </source>
</reference>
<keyword evidence="3" id="KW-0285">Flavoprotein</keyword>
<keyword evidence="4" id="KW-0274">FAD</keyword>
<sequence>MRDNLMTGSKQNNELPPIFCFSHLRWNSVFQRPHHLMSRFARARDVYFVEEPVPGPESTIRIETCSRTGVRVCVPVLAQGEGDETMRRMLDGLLAGKGEAAAWYYTPAMRSWSAHVTWRALAYDVMDELSAFRFARADLPELERRLIAEADVVFTGGRSLYEAKKHLHANIHCFPSGVDRAHFAQALAGLPDPADQAEIMRPRLGYFGVIDERLDLDLIGALAEARPDWQVVMIGPVVKVRDEDLPRGANIHWLGGRDYKTLPSYLSNWDVALMPFALNEATRFISPTKAPEYLAGGKPVVSTPVADVVTRYEGIGAVEVVKGHEAFIAACERTLSWKALPDQSKVDQLLDTMSWDGIHAAMAALLHRAAQRHGAAAPALRVVSAKAADYLVVGAGFAGAVMAERIASAGHRVLVVDRRDHIAGNAYDHQDAAGILIHKYGPHIFHTNSDEVLAYLSRFTQWRPYEHRVLAEVEGQLLPMPINRTTLSRLFEVDLPDDAAAEAFLKSLAEPVGEVKTAKDFVISAVGRRLYELFFEGYTRKQWGLDPSQLDRSVTARVPTRTSADDRYFTDKHQCMPLHGYTRMFENMLDHRNITVMTGVDFREVPRANFGHLVYTGPVDAYFDHRYGRLPYRSLRFEHETVGQEWALPVGTVNQPSADVPFTRTTEFKHLTGQSHRMSSLCREFPMSEGDPYYPIPNPENAALYKRYEALADAEKGVTFLGRLGTYRYMNMDQVVGQALATARRLIPATRDAGAPRTVIQVAAPQKA</sequence>
<dbReference type="PANTHER" id="PTHR21197:SF0">
    <property type="entry name" value="UDP-GALACTOPYRANOSE MUTASE"/>
    <property type="match status" value="1"/>
</dbReference>
<keyword evidence="5 7" id="KW-0413">Isomerase</keyword>
<dbReference type="Gene3D" id="3.40.50.2000">
    <property type="entry name" value="Glycogen Phosphorylase B"/>
    <property type="match status" value="1"/>
</dbReference>
<dbReference type="GO" id="GO:0008767">
    <property type="term" value="F:UDP-galactopyranose mutase activity"/>
    <property type="evidence" value="ECO:0007669"/>
    <property type="project" value="UniProtKB-EC"/>
</dbReference>
<proteinExistence type="inferred from homology"/>
<dbReference type="Pfam" id="PF03275">
    <property type="entry name" value="GLF"/>
    <property type="match status" value="1"/>
</dbReference>
<dbReference type="Pfam" id="PF13450">
    <property type="entry name" value="NAD_binding_8"/>
    <property type="match status" value="1"/>
</dbReference>
<evidence type="ECO:0000256" key="4">
    <source>
        <dbReference type="ARBA" id="ARBA00022827"/>
    </source>
</evidence>
<dbReference type="Proteomes" id="UP001526430">
    <property type="component" value="Unassembled WGS sequence"/>
</dbReference>
<evidence type="ECO:0000313" key="8">
    <source>
        <dbReference type="Proteomes" id="UP001526430"/>
    </source>
</evidence>
<evidence type="ECO:0000256" key="1">
    <source>
        <dbReference type="ARBA" id="ARBA00001974"/>
    </source>
</evidence>
<evidence type="ECO:0000256" key="2">
    <source>
        <dbReference type="ARBA" id="ARBA00009321"/>
    </source>
</evidence>
<evidence type="ECO:0000256" key="3">
    <source>
        <dbReference type="ARBA" id="ARBA00022630"/>
    </source>
</evidence>